<dbReference type="EMBL" id="PGOL01000098">
    <property type="protein sequence ID" value="PKI77269.1"/>
    <property type="molecule type" value="Genomic_DNA"/>
</dbReference>
<protein>
    <submittedName>
        <fullName evidence="1">Uncharacterized protein</fullName>
    </submittedName>
</protein>
<gene>
    <name evidence="1" type="ORF">CRG98_002338</name>
</gene>
<dbReference type="AlphaFoldDB" id="A0A2I0L998"/>
<dbReference type="Proteomes" id="UP000233551">
    <property type="component" value="Unassembled WGS sequence"/>
</dbReference>
<proteinExistence type="predicted"/>
<evidence type="ECO:0000313" key="1">
    <source>
        <dbReference type="EMBL" id="PKI77269.1"/>
    </source>
</evidence>
<sequence length="179" mass="20283">RRLDFVHLGHPNLIVFRGAILEGELGVARHVVDQDVNVRQREIILRAGLIEISVVDADSDSPVLLFHRYDICHPLEIVADFEESHVDLFDDLLLDAEEEAGSLLLVKARPDFRSAGFFFGAQVDLLCWLNRGELTVLKATQTLLYLGHLTILAEPFPEVYGSRLFETFFGWVRIDVSKI</sequence>
<feature type="non-terminal residue" evidence="1">
    <location>
        <position position="1"/>
    </location>
</feature>
<evidence type="ECO:0000313" key="2">
    <source>
        <dbReference type="Proteomes" id="UP000233551"/>
    </source>
</evidence>
<comment type="caution">
    <text evidence="1">The sequence shown here is derived from an EMBL/GenBank/DDBJ whole genome shotgun (WGS) entry which is preliminary data.</text>
</comment>
<organism evidence="1 2">
    <name type="scientific">Punica granatum</name>
    <name type="common">Pomegranate</name>
    <dbReference type="NCBI Taxonomy" id="22663"/>
    <lineage>
        <taxon>Eukaryota</taxon>
        <taxon>Viridiplantae</taxon>
        <taxon>Streptophyta</taxon>
        <taxon>Embryophyta</taxon>
        <taxon>Tracheophyta</taxon>
        <taxon>Spermatophyta</taxon>
        <taxon>Magnoliopsida</taxon>
        <taxon>eudicotyledons</taxon>
        <taxon>Gunneridae</taxon>
        <taxon>Pentapetalae</taxon>
        <taxon>rosids</taxon>
        <taxon>malvids</taxon>
        <taxon>Myrtales</taxon>
        <taxon>Lythraceae</taxon>
        <taxon>Punica</taxon>
    </lineage>
</organism>
<accession>A0A2I0L998</accession>
<reference evidence="1 2" key="1">
    <citation type="submission" date="2017-11" db="EMBL/GenBank/DDBJ databases">
        <title>De-novo sequencing of pomegranate (Punica granatum L.) genome.</title>
        <authorList>
            <person name="Akparov Z."/>
            <person name="Amiraslanov A."/>
            <person name="Hajiyeva S."/>
            <person name="Abbasov M."/>
            <person name="Kaur K."/>
            <person name="Hamwieh A."/>
            <person name="Solovyev V."/>
            <person name="Salamov A."/>
            <person name="Braich B."/>
            <person name="Kosarev P."/>
            <person name="Mahmoud A."/>
            <person name="Hajiyev E."/>
            <person name="Babayeva S."/>
            <person name="Izzatullayeva V."/>
            <person name="Mammadov A."/>
            <person name="Mammadov A."/>
            <person name="Sharifova S."/>
            <person name="Ojaghi J."/>
            <person name="Eynullazada K."/>
            <person name="Bayramov B."/>
            <person name="Abdulazimova A."/>
            <person name="Shahmuradov I."/>
        </authorList>
    </citation>
    <scope>NUCLEOTIDE SEQUENCE [LARGE SCALE GENOMIC DNA]</scope>
    <source>
        <strain evidence="2">cv. AG2017</strain>
        <tissue evidence="1">Leaf</tissue>
    </source>
</reference>
<name>A0A2I0L998_PUNGR</name>
<keyword evidence="2" id="KW-1185">Reference proteome</keyword>